<dbReference type="EMBL" id="JAIWYP010000006">
    <property type="protein sequence ID" value="KAH3803491.1"/>
    <property type="molecule type" value="Genomic_DNA"/>
</dbReference>
<accession>A0A9D4FSJ0</accession>
<organism evidence="1 2">
    <name type="scientific">Dreissena polymorpha</name>
    <name type="common">Zebra mussel</name>
    <name type="synonym">Mytilus polymorpha</name>
    <dbReference type="NCBI Taxonomy" id="45954"/>
    <lineage>
        <taxon>Eukaryota</taxon>
        <taxon>Metazoa</taxon>
        <taxon>Spiralia</taxon>
        <taxon>Lophotrochozoa</taxon>
        <taxon>Mollusca</taxon>
        <taxon>Bivalvia</taxon>
        <taxon>Autobranchia</taxon>
        <taxon>Heteroconchia</taxon>
        <taxon>Euheterodonta</taxon>
        <taxon>Imparidentia</taxon>
        <taxon>Neoheterodontei</taxon>
        <taxon>Myida</taxon>
        <taxon>Dreissenoidea</taxon>
        <taxon>Dreissenidae</taxon>
        <taxon>Dreissena</taxon>
    </lineage>
</organism>
<name>A0A9D4FSJ0_DREPO</name>
<protein>
    <submittedName>
        <fullName evidence="1">Uncharacterized protein</fullName>
    </submittedName>
</protein>
<evidence type="ECO:0000313" key="2">
    <source>
        <dbReference type="Proteomes" id="UP000828390"/>
    </source>
</evidence>
<gene>
    <name evidence="1" type="ORF">DPMN_131752</name>
</gene>
<dbReference type="Proteomes" id="UP000828390">
    <property type="component" value="Unassembled WGS sequence"/>
</dbReference>
<evidence type="ECO:0000313" key="1">
    <source>
        <dbReference type="EMBL" id="KAH3803491.1"/>
    </source>
</evidence>
<sequence length="341" mass="39222">MNKQSSGVNTFEKVFSDIRSAAKEMIPRMQEPSDMLEERTANFESSLRQAEKMVKDQDSHNRRLSERCCVLEAALNASQKSQISTDHCRELLPIAKSFEDICVKNEETFVKEMDLLQQEIARREEDIKKLNLSLQSAKSCSKKDRNKWQRQIETHKEHIIILKKKEKILQNRVNTLNETVEVLRPKSAVTFGVSSEPSHQLEQLIAKDAQLKQEYDKIQKELHNHDKLLSGHQVNMTDSPTTRGLSTLSTDKFENDEVMLRKHMKTSPMSLSSPPRPVTLKLLVSVDLPQTGDDEREPLLSGLDFLPDGRLVAVDCMNKKCIILNERLQRLGTPYKFKYHP</sequence>
<reference evidence="1" key="1">
    <citation type="journal article" date="2019" name="bioRxiv">
        <title>The Genome of the Zebra Mussel, Dreissena polymorpha: A Resource for Invasive Species Research.</title>
        <authorList>
            <person name="McCartney M.A."/>
            <person name="Auch B."/>
            <person name="Kono T."/>
            <person name="Mallez S."/>
            <person name="Zhang Y."/>
            <person name="Obille A."/>
            <person name="Becker A."/>
            <person name="Abrahante J.E."/>
            <person name="Garbe J."/>
            <person name="Badalamenti J.P."/>
            <person name="Herman A."/>
            <person name="Mangelson H."/>
            <person name="Liachko I."/>
            <person name="Sullivan S."/>
            <person name="Sone E.D."/>
            <person name="Koren S."/>
            <person name="Silverstein K.A.T."/>
            <person name="Beckman K.B."/>
            <person name="Gohl D.M."/>
        </authorList>
    </citation>
    <scope>NUCLEOTIDE SEQUENCE</scope>
    <source>
        <strain evidence="1">Duluth1</strain>
        <tissue evidence="1">Whole animal</tissue>
    </source>
</reference>
<comment type="caution">
    <text evidence="1">The sequence shown here is derived from an EMBL/GenBank/DDBJ whole genome shotgun (WGS) entry which is preliminary data.</text>
</comment>
<keyword evidence="2" id="KW-1185">Reference proteome</keyword>
<dbReference type="AlphaFoldDB" id="A0A9D4FSJ0"/>
<feature type="non-terminal residue" evidence="1">
    <location>
        <position position="341"/>
    </location>
</feature>
<reference evidence="1" key="2">
    <citation type="submission" date="2020-11" db="EMBL/GenBank/DDBJ databases">
        <authorList>
            <person name="McCartney M.A."/>
            <person name="Auch B."/>
            <person name="Kono T."/>
            <person name="Mallez S."/>
            <person name="Becker A."/>
            <person name="Gohl D.M."/>
            <person name="Silverstein K.A.T."/>
            <person name="Koren S."/>
            <person name="Bechman K.B."/>
            <person name="Herman A."/>
            <person name="Abrahante J.E."/>
            <person name="Garbe J."/>
        </authorList>
    </citation>
    <scope>NUCLEOTIDE SEQUENCE</scope>
    <source>
        <strain evidence="1">Duluth1</strain>
        <tissue evidence="1">Whole animal</tissue>
    </source>
</reference>
<proteinExistence type="predicted"/>